<dbReference type="PANTHER" id="PTHR38013">
    <property type="entry name" value="GLYCOPROTEIN/POLYSACCHARIDE METABOLISM"/>
    <property type="match status" value="1"/>
</dbReference>
<gene>
    <name evidence="2" type="ORF">UH38_04725</name>
</gene>
<dbReference type="OrthoDB" id="3723110at2"/>
<dbReference type="STRING" id="1618023.UH38_04725"/>
<dbReference type="InterPro" id="IPR053196">
    <property type="entry name" value="Lipoprotein_YbaY-like"/>
</dbReference>
<dbReference type="EMBL" id="JYON01000003">
    <property type="protein sequence ID" value="KJH72857.1"/>
    <property type="molecule type" value="Genomic_DNA"/>
</dbReference>
<evidence type="ECO:0000313" key="2">
    <source>
        <dbReference type="EMBL" id="KJH72857.1"/>
    </source>
</evidence>
<proteinExistence type="predicted"/>
<feature type="signal peptide" evidence="1">
    <location>
        <begin position="1"/>
        <end position="24"/>
    </location>
</feature>
<feature type="chain" id="PRO_5002337441" description="Lipoprotein" evidence="1">
    <location>
        <begin position="25"/>
        <end position="135"/>
    </location>
</feature>
<accession>A0A0D8ZWS9</accession>
<protein>
    <recommendedName>
        <fullName evidence="4">Lipoprotein</fullName>
    </recommendedName>
</protein>
<evidence type="ECO:0000256" key="1">
    <source>
        <dbReference type="SAM" id="SignalP"/>
    </source>
</evidence>
<dbReference type="InterPro" id="IPR039366">
    <property type="entry name" value="Pilotin"/>
</dbReference>
<dbReference type="RefSeq" id="WP_045053472.1">
    <property type="nucleotide sequence ID" value="NZ_CAWMDP010000011.1"/>
</dbReference>
<keyword evidence="3" id="KW-1185">Reference proteome</keyword>
<dbReference type="Proteomes" id="UP000032452">
    <property type="component" value="Unassembled WGS sequence"/>
</dbReference>
<evidence type="ECO:0008006" key="4">
    <source>
        <dbReference type="Google" id="ProtNLM"/>
    </source>
</evidence>
<dbReference type="Pfam" id="PF09619">
    <property type="entry name" value="YscW"/>
    <property type="match status" value="1"/>
</dbReference>
<sequence length="135" mass="14484">MSSIKAIYPIALSAIISISLGANAIAANFAQVKGTLSYPKLSSAPEAIIYITLVDVSPRQDSSGDILARVAIASPKRSPINFALKYNPAQINPQHTYVIQARMTNQGKVTHTHTSPYPVITRGNPNTVNIVLTKK</sequence>
<organism evidence="2 3">
    <name type="scientific">Aliterella atlantica CENA595</name>
    <dbReference type="NCBI Taxonomy" id="1618023"/>
    <lineage>
        <taxon>Bacteria</taxon>
        <taxon>Bacillati</taxon>
        <taxon>Cyanobacteriota</taxon>
        <taxon>Cyanophyceae</taxon>
        <taxon>Chroococcidiopsidales</taxon>
        <taxon>Aliterellaceae</taxon>
        <taxon>Aliterella</taxon>
    </lineage>
</organism>
<dbReference type="AlphaFoldDB" id="A0A0D8ZWS9"/>
<evidence type="ECO:0000313" key="3">
    <source>
        <dbReference type="Proteomes" id="UP000032452"/>
    </source>
</evidence>
<name>A0A0D8ZWS9_9CYAN</name>
<dbReference type="PANTHER" id="PTHR38013:SF1">
    <property type="entry name" value="GLYCOPROTEIN_POLYSACCHARIDE METABOLISM"/>
    <property type="match status" value="1"/>
</dbReference>
<dbReference type="PATRIC" id="fig|1618023.3.peg.818"/>
<reference evidence="2 3" key="1">
    <citation type="submission" date="2015-02" db="EMBL/GenBank/DDBJ databases">
        <title>Draft genome of a novel marine cyanobacterium (Chroococcales) isolated from South Atlantic Ocean.</title>
        <authorList>
            <person name="Rigonato J."/>
            <person name="Alvarenga D.O."/>
            <person name="Branco L.H."/>
            <person name="Varani A.M."/>
            <person name="Brandini F.P."/>
            <person name="Fiore M.F."/>
        </authorList>
    </citation>
    <scope>NUCLEOTIDE SEQUENCE [LARGE SCALE GENOMIC DNA]</scope>
    <source>
        <strain evidence="2 3">CENA595</strain>
    </source>
</reference>
<keyword evidence="1" id="KW-0732">Signal</keyword>
<comment type="caution">
    <text evidence="2">The sequence shown here is derived from an EMBL/GenBank/DDBJ whole genome shotgun (WGS) entry which is preliminary data.</text>
</comment>